<reference evidence="1 2" key="1">
    <citation type="journal article" date="2015" name="Nature">
        <title>rRNA introns, odd ribosomes, and small enigmatic genomes across a large radiation of phyla.</title>
        <authorList>
            <person name="Brown C.T."/>
            <person name="Hug L.A."/>
            <person name="Thomas B.C."/>
            <person name="Sharon I."/>
            <person name="Castelle C.J."/>
            <person name="Singh A."/>
            <person name="Wilkins M.J."/>
            <person name="Williams K.H."/>
            <person name="Banfield J.F."/>
        </authorList>
    </citation>
    <scope>NUCLEOTIDE SEQUENCE [LARGE SCALE GENOMIC DNA]</scope>
</reference>
<evidence type="ECO:0000313" key="2">
    <source>
        <dbReference type="Proteomes" id="UP000034050"/>
    </source>
</evidence>
<gene>
    <name evidence="1" type="ORF">UV61_C0012G0004</name>
</gene>
<proteinExistence type="predicted"/>
<comment type="caution">
    <text evidence="1">The sequence shown here is derived from an EMBL/GenBank/DDBJ whole genome shotgun (WGS) entry which is preliminary data.</text>
</comment>
<protein>
    <submittedName>
        <fullName evidence="1">Uncharacterized protein</fullName>
    </submittedName>
</protein>
<evidence type="ECO:0000313" key="1">
    <source>
        <dbReference type="EMBL" id="KKS86177.1"/>
    </source>
</evidence>
<organism evidence="1 2">
    <name type="scientific">Candidatus Gottesmanbacteria bacterium GW2011_GWB1_43_11</name>
    <dbReference type="NCBI Taxonomy" id="1618446"/>
    <lineage>
        <taxon>Bacteria</taxon>
        <taxon>Candidatus Gottesmaniibacteriota</taxon>
    </lineage>
</organism>
<name>A0A0G1CL36_9BACT</name>
<dbReference type="AlphaFoldDB" id="A0A0G1CL36"/>
<sequence length="72" mass="8052">MSLSKYNEINKLSQVRIIPAIGYNSNSMIVFDMIKKGDIIPAVNQATAIMLKKSAKDLRCANVYCLIKEIMS</sequence>
<dbReference type="STRING" id="1618446.UV61_C0012G0004"/>
<dbReference type="Proteomes" id="UP000034050">
    <property type="component" value="Unassembled WGS sequence"/>
</dbReference>
<accession>A0A0G1CL36</accession>
<dbReference type="EMBL" id="LCFD01000012">
    <property type="protein sequence ID" value="KKS86177.1"/>
    <property type="molecule type" value="Genomic_DNA"/>
</dbReference>